<organism evidence="2 3">
    <name type="scientific">Mesosutterella porci</name>
    <dbReference type="NCBI Taxonomy" id="2915351"/>
    <lineage>
        <taxon>Bacteria</taxon>
        <taxon>Pseudomonadati</taxon>
        <taxon>Pseudomonadota</taxon>
        <taxon>Betaproteobacteria</taxon>
        <taxon>Burkholderiales</taxon>
        <taxon>Sutterellaceae</taxon>
        <taxon>Mesosutterella</taxon>
    </lineage>
</organism>
<comment type="caution">
    <text evidence="2">The sequence shown here is derived from an EMBL/GenBank/DDBJ whole genome shotgun (WGS) entry which is preliminary data.</text>
</comment>
<dbReference type="Proteomes" id="UP001297600">
    <property type="component" value="Unassembled WGS sequence"/>
</dbReference>
<name>A0ABS9MMW1_9BURK</name>
<evidence type="ECO:0000313" key="3">
    <source>
        <dbReference type="Proteomes" id="UP001297600"/>
    </source>
</evidence>
<dbReference type="EMBL" id="JAKNCT010000001">
    <property type="protein sequence ID" value="MCG5029958.1"/>
    <property type="molecule type" value="Genomic_DNA"/>
</dbReference>
<gene>
    <name evidence="2" type="ORF">MAF45_00605</name>
</gene>
<keyword evidence="1" id="KW-0175">Coiled coil</keyword>
<dbReference type="RefSeq" id="WP_237977614.1">
    <property type="nucleotide sequence ID" value="NZ_JAKNCT010000001.1"/>
</dbReference>
<proteinExistence type="predicted"/>
<sequence>MNGSVYDDQIANLARLEAQREKLNSDYEAFREQAELFHSELEKLGDKQKISEALRAMHEADFAL</sequence>
<evidence type="ECO:0008006" key="4">
    <source>
        <dbReference type="Google" id="ProtNLM"/>
    </source>
</evidence>
<accession>A0ABS9MMW1</accession>
<reference evidence="2 3" key="1">
    <citation type="submission" date="2022-02" db="EMBL/GenBank/DDBJ databases">
        <title>Mesosutterella porci, a novel member of the family Sutterellaceae from pig feces.</title>
        <authorList>
            <person name="Wylensek D."/>
            <person name="Clavel T."/>
        </authorList>
    </citation>
    <scope>NUCLEOTIDE SEQUENCE [LARGE SCALE GENOMIC DNA]</scope>
    <source>
        <strain evidence="3">oilRF-744-wt-GAM-9</strain>
    </source>
</reference>
<feature type="coiled-coil region" evidence="1">
    <location>
        <begin position="6"/>
        <end position="33"/>
    </location>
</feature>
<evidence type="ECO:0000313" key="2">
    <source>
        <dbReference type="EMBL" id="MCG5029958.1"/>
    </source>
</evidence>
<evidence type="ECO:0000256" key="1">
    <source>
        <dbReference type="SAM" id="Coils"/>
    </source>
</evidence>
<protein>
    <recommendedName>
        <fullName evidence="4">ABC transporter Uup C-terminal domain-containing protein</fullName>
    </recommendedName>
</protein>
<keyword evidence="3" id="KW-1185">Reference proteome</keyword>